<accession>W1PZW8</accession>
<gene>
    <name evidence="1" type="ORF">AMTR_s00049p00171530</name>
</gene>
<evidence type="ECO:0000313" key="2">
    <source>
        <dbReference type="Proteomes" id="UP000017836"/>
    </source>
</evidence>
<evidence type="ECO:0000313" key="1">
    <source>
        <dbReference type="EMBL" id="ERN13729.1"/>
    </source>
</evidence>
<organism evidence="1 2">
    <name type="scientific">Amborella trichopoda</name>
    <dbReference type="NCBI Taxonomy" id="13333"/>
    <lineage>
        <taxon>Eukaryota</taxon>
        <taxon>Viridiplantae</taxon>
        <taxon>Streptophyta</taxon>
        <taxon>Embryophyta</taxon>
        <taxon>Tracheophyta</taxon>
        <taxon>Spermatophyta</taxon>
        <taxon>Magnoliopsida</taxon>
        <taxon>Amborellales</taxon>
        <taxon>Amborellaceae</taxon>
        <taxon>Amborella</taxon>
    </lineage>
</organism>
<reference evidence="2" key="1">
    <citation type="journal article" date="2013" name="Science">
        <title>The Amborella genome and the evolution of flowering plants.</title>
        <authorList>
            <consortium name="Amborella Genome Project"/>
        </authorList>
    </citation>
    <scope>NUCLEOTIDE SEQUENCE [LARGE SCALE GENOMIC DNA]</scope>
</reference>
<proteinExistence type="predicted"/>
<protein>
    <submittedName>
        <fullName evidence="1">Uncharacterized protein</fullName>
    </submittedName>
</protein>
<dbReference type="EMBL" id="KI392567">
    <property type="protein sequence ID" value="ERN13729.1"/>
    <property type="molecule type" value="Genomic_DNA"/>
</dbReference>
<dbReference type="STRING" id="13333.W1PZW8"/>
<dbReference type="eggNOG" id="KOG0737">
    <property type="taxonomic scope" value="Eukaryota"/>
</dbReference>
<dbReference type="AlphaFoldDB" id="W1PZW8"/>
<sequence length="119" mass="13710">MMNKISGPVLIFGSRIHLPSYDEEGRRVIDDKDDKVSELLRYKIEVKPPKDMSKRVKWMLSVVHEMTVIKAQDHRNHIAKFLNANDIDCDDLDSICVNQNTEILRSNIEEIVVCALITC</sequence>
<dbReference type="Gramene" id="ERN13729">
    <property type="protein sequence ID" value="ERN13729"/>
    <property type="gene ID" value="AMTR_s00049p00171530"/>
</dbReference>
<name>W1PZW8_AMBTC</name>
<dbReference type="OMA" id="NANDIDC"/>
<dbReference type="HOGENOM" id="CLU_2064639_0_0_1"/>
<dbReference type="Proteomes" id="UP000017836">
    <property type="component" value="Unassembled WGS sequence"/>
</dbReference>
<keyword evidence="2" id="KW-1185">Reference proteome</keyword>